<evidence type="ECO:0000256" key="3">
    <source>
        <dbReference type="ARBA" id="ARBA00023002"/>
    </source>
</evidence>
<evidence type="ECO:0000256" key="1">
    <source>
        <dbReference type="ARBA" id="ARBA00004948"/>
    </source>
</evidence>
<keyword evidence="9" id="KW-1185">Reference proteome</keyword>
<dbReference type="PROSITE" id="PS51257">
    <property type="entry name" value="PROKAR_LIPOPROTEIN"/>
    <property type="match status" value="1"/>
</dbReference>
<dbReference type="EC" id="1.4.3.19" evidence="5"/>
<reference evidence="8 10" key="3">
    <citation type="submission" date="2016-10" db="EMBL/GenBank/DDBJ databases">
        <authorList>
            <person name="Varghese N."/>
            <person name="Submissions S."/>
        </authorList>
    </citation>
    <scope>NUCLEOTIDE SEQUENCE [LARGE SCALE GENOMIC DNA]</scope>
    <source>
        <strain evidence="8 10">CGMCC 1.6501</strain>
    </source>
</reference>
<evidence type="ECO:0000256" key="4">
    <source>
        <dbReference type="ARBA" id="ARBA00049872"/>
    </source>
</evidence>
<dbReference type="SUPFAM" id="SSF54373">
    <property type="entry name" value="FAD-linked reductases, C-terminal domain"/>
    <property type="match status" value="1"/>
</dbReference>
<proteinExistence type="predicted"/>
<dbReference type="GO" id="GO:0009228">
    <property type="term" value="P:thiamine biosynthetic process"/>
    <property type="evidence" value="ECO:0007669"/>
    <property type="project" value="UniProtKB-KW"/>
</dbReference>
<evidence type="ECO:0000256" key="2">
    <source>
        <dbReference type="ARBA" id="ARBA00022977"/>
    </source>
</evidence>
<protein>
    <recommendedName>
        <fullName evidence="5">glycine oxidase</fullName>
        <ecNumber evidence="5">1.4.3.19</ecNumber>
    </recommendedName>
</protein>
<gene>
    <name evidence="7" type="ORF">AAT16_06165</name>
    <name evidence="8" type="ORF">SAMN05216235_0472</name>
</gene>
<dbReference type="PANTHER" id="PTHR13847">
    <property type="entry name" value="SARCOSINE DEHYDROGENASE-RELATED"/>
    <property type="match status" value="1"/>
</dbReference>
<dbReference type="EMBL" id="FOTB01000001">
    <property type="protein sequence ID" value="SFK56740.1"/>
    <property type="molecule type" value="Genomic_DNA"/>
</dbReference>
<comment type="catalytic activity">
    <reaction evidence="4">
        <text>glycine + O2 + H2O = glyoxylate + H2O2 + NH4(+)</text>
        <dbReference type="Rhea" id="RHEA:11532"/>
        <dbReference type="ChEBI" id="CHEBI:15377"/>
        <dbReference type="ChEBI" id="CHEBI:15379"/>
        <dbReference type="ChEBI" id="CHEBI:16240"/>
        <dbReference type="ChEBI" id="CHEBI:28938"/>
        <dbReference type="ChEBI" id="CHEBI:36655"/>
        <dbReference type="ChEBI" id="CHEBI:57305"/>
        <dbReference type="EC" id="1.4.3.19"/>
    </reaction>
</comment>
<dbReference type="GO" id="GO:0050660">
    <property type="term" value="F:flavin adenine dinucleotide binding"/>
    <property type="evidence" value="ECO:0007669"/>
    <property type="project" value="InterPro"/>
</dbReference>
<dbReference type="AlphaFoldDB" id="A0A0F7HJJ3"/>
<dbReference type="SUPFAM" id="SSF51905">
    <property type="entry name" value="FAD/NAD(P)-binding domain"/>
    <property type="match status" value="1"/>
</dbReference>
<dbReference type="InterPro" id="IPR012727">
    <property type="entry name" value="Gly_oxidase_ThiO"/>
</dbReference>
<dbReference type="GO" id="GO:0043799">
    <property type="term" value="F:glycine oxidase activity"/>
    <property type="evidence" value="ECO:0007669"/>
    <property type="project" value="UniProtKB-EC"/>
</dbReference>
<accession>A0A0F7HJJ3</accession>
<dbReference type="Proteomes" id="UP000183090">
    <property type="component" value="Unassembled WGS sequence"/>
</dbReference>
<dbReference type="Gene3D" id="3.30.9.10">
    <property type="entry name" value="D-Amino Acid Oxidase, subunit A, domain 2"/>
    <property type="match status" value="1"/>
</dbReference>
<evidence type="ECO:0000313" key="7">
    <source>
        <dbReference type="EMBL" id="AKG73846.1"/>
    </source>
</evidence>
<keyword evidence="2" id="KW-0784">Thiamine biosynthesis</keyword>
<name>A0A0F7HJJ3_9STAP</name>
<reference evidence="9" key="2">
    <citation type="submission" date="2015-04" db="EMBL/GenBank/DDBJ databases">
        <title>Complete genome sequence of Salinicoccus halodurans strain H3B36, isolated from the Qaidam basin of China.</title>
        <authorList>
            <person name="Ma Y."/>
            <person name="Jiang K."/>
            <person name="Xue Y."/>
        </authorList>
    </citation>
    <scope>NUCLEOTIDE SEQUENCE [LARGE SCALE GENOMIC DNA]</scope>
    <source>
        <strain evidence="9">H3B36</strain>
    </source>
</reference>
<reference evidence="7 9" key="1">
    <citation type="journal article" date="2015" name="Int. J. Syst. Evol. Microbiol.">
        <title>Complete genome sequence of Salinicoccus halodurans H3B36, isolated from the Qaidam Basin in China.</title>
        <authorList>
            <person name="Jiang K."/>
            <person name="Xue Y."/>
            <person name="Ma Y."/>
        </authorList>
    </citation>
    <scope>NUCLEOTIDE SEQUENCE [LARGE SCALE GENOMIC DNA]</scope>
    <source>
        <strain evidence="7 9">H3B36</strain>
    </source>
</reference>
<comment type="pathway">
    <text evidence="1">Cofactor biosynthesis; thiamine diphosphate biosynthesis.</text>
</comment>
<dbReference type="NCBIfam" id="TIGR02352">
    <property type="entry name" value="thiamin_ThiO"/>
    <property type="match status" value="1"/>
</dbReference>
<keyword evidence="3" id="KW-0560">Oxidoreductase</keyword>
<evidence type="ECO:0000256" key="5">
    <source>
        <dbReference type="ARBA" id="ARBA00050018"/>
    </source>
</evidence>
<evidence type="ECO:0000313" key="9">
    <source>
        <dbReference type="Proteomes" id="UP000034029"/>
    </source>
</evidence>
<dbReference type="Pfam" id="PF01266">
    <property type="entry name" value="DAO"/>
    <property type="match status" value="1"/>
</dbReference>
<dbReference type="InterPro" id="IPR006076">
    <property type="entry name" value="FAD-dep_OxRdtase"/>
</dbReference>
<evidence type="ECO:0000259" key="6">
    <source>
        <dbReference type="Pfam" id="PF01266"/>
    </source>
</evidence>
<evidence type="ECO:0000313" key="8">
    <source>
        <dbReference type="EMBL" id="SFK56740.1"/>
    </source>
</evidence>
<dbReference type="PANTHER" id="PTHR13847:SF289">
    <property type="entry name" value="GLYCINE OXIDASE"/>
    <property type="match status" value="1"/>
</dbReference>
<sequence length="376" mass="40529">MIKMFDQIIVGGGVIGCSIAYQLSKRGYRVLVLESSTTGCEASNSAAGMLGAQNEFTEEGPLFRFAQDSRRLFKELSDELISETDIDIHYVHKGILKLSFDQQQNRQLEEIEAFQKSMGNPAYILSRAEVLELEPAVTSEVASAVYMPDDGQVSAPDLSKAFFKAAQNRGAVIHENERVVNLLVTDGEIYGVSTIHDTYHADQVVIATGAFSSGLLPETASTIPVKGECLELELDTPVIQATVSSDSCYLVPKQAGKVLVGASSLPGRTDKEISAEAVSMLLKKAFLMVPELSKAGINRLWAGIRPGTSDGKPYLGAVPDVSGLYMSVGHYRNGILLSPITGIYMADLLTGKRVDPSYYESFNAGRVKEFIGKGGG</sequence>
<dbReference type="Proteomes" id="UP000034029">
    <property type="component" value="Chromosome"/>
</dbReference>
<dbReference type="EMBL" id="CP011366">
    <property type="protein sequence ID" value="AKG73846.1"/>
    <property type="molecule type" value="Genomic_DNA"/>
</dbReference>
<evidence type="ECO:0000313" key="10">
    <source>
        <dbReference type="Proteomes" id="UP000183090"/>
    </source>
</evidence>
<dbReference type="GO" id="GO:0009229">
    <property type="term" value="P:thiamine diphosphate biosynthetic process"/>
    <property type="evidence" value="ECO:0007669"/>
    <property type="project" value="UniProtKB-UniPathway"/>
</dbReference>
<organism evidence="8 10">
    <name type="scientific">Salinicoccus halodurans</name>
    <dbReference type="NCBI Taxonomy" id="407035"/>
    <lineage>
        <taxon>Bacteria</taxon>
        <taxon>Bacillati</taxon>
        <taxon>Bacillota</taxon>
        <taxon>Bacilli</taxon>
        <taxon>Bacillales</taxon>
        <taxon>Staphylococcaceae</taxon>
        <taxon>Salinicoccus</taxon>
    </lineage>
</organism>
<dbReference type="KEGG" id="shv:AAT16_06165"/>
<dbReference type="Gene3D" id="3.50.50.60">
    <property type="entry name" value="FAD/NAD(P)-binding domain"/>
    <property type="match status" value="1"/>
</dbReference>
<feature type="domain" description="FAD dependent oxidoreductase" evidence="6">
    <location>
        <begin position="8"/>
        <end position="348"/>
    </location>
</feature>
<dbReference type="InterPro" id="IPR036188">
    <property type="entry name" value="FAD/NAD-bd_sf"/>
</dbReference>
<dbReference type="GO" id="GO:0005737">
    <property type="term" value="C:cytoplasm"/>
    <property type="evidence" value="ECO:0007669"/>
    <property type="project" value="TreeGrafter"/>
</dbReference>